<name>A0ABS2IIF7_9GAMM</name>
<reference evidence="1 2" key="1">
    <citation type="submission" date="2021-02" db="EMBL/GenBank/DDBJ databases">
        <authorList>
            <person name="Lee D.-H."/>
        </authorList>
    </citation>
    <scope>NUCLEOTIDE SEQUENCE [LARGE SCALE GENOMIC DNA]</scope>
    <source>
        <strain evidence="1 2">UL073</strain>
    </source>
</reference>
<sequence>MVSKHGWNMGGQFDQIAIAAESSIGGNLPDFGVRVVVSGRAVLMHGINLVIYGQVSGYVVRAAPALRGEIPLP</sequence>
<comment type="caution">
    <text evidence="1">The sequence shown here is derived from an EMBL/GenBank/DDBJ whole genome shotgun (WGS) entry which is preliminary data.</text>
</comment>
<evidence type="ECO:0000313" key="1">
    <source>
        <dbReference type="EMBL" id="MBM7061715.1"/>
    </source>
</evidence>
<accession>A0ABS2IIF7</accession>
<evidence type="ECO:0000313" key="2">
    <source>
        <dbReference type="Proteomes" id="UP000717995"/>
    </source>
</evidence>
<dbReference type="RefSeq" id="WP_205348881.1">
    <property type="nucleotide sequence ID" value="NZ_JAFEUP010000003.1"/>
</dbReference>
<proteinExistence type="predicted"/>
<dbReference type="Proteomes" id="UP000717995">
    <property type="component" value="Unassembled WGS sequence"/>
</dbReference>
<dbReference type="EMBL" id="JAFEUP010000003">
    <property type="protein sequence ID" value="MBM7061715.1"/>
    <property type="molecule type" value="Genomic_DNA"/>
</dbReference>
<gene>
    <name evidence="1" type="ORF">JQX08_13465</name>
</gene>
<organism evidence="1 2">
    <name type="scientific">Zestomonas insulae</name>
    <dbReference type="NCBI Taxonomy" id="2809017"/>
    <lineage>
        <taxon>Bacteria</taxon>
        <taxon>Pseudomonadati</taxon>
        <taxon>Pseudomonadota</taxon>
        <taxon>Gammaproteobacteria</taxon>
        <taxon>Pseudomonadales</taxon>
        <taxon>Pseudomonadaceae</taxon>
        <taxon>Zestomonas</taxon>
    </lineage>
</organism>
<keyword evidence="2" id="KW-1185">Reference proteome</keyword>
<protein>
    <submittedName>
        <fullName evidence="1">Uncharacterized protein</fullName>
    </submittedName>
</protein>